<evidence type="ECO:0000313" key="3">
    <source>
        <dbReference type="Proteomes" id="UP000828390"/>
    </source>
</evidence>
<feature type="region of interest" description="Disordered" evidence="1">
    <location>
        <begin position="102"/>
        <end position="136"/>
    </location>
</feature>
<evidence type="ECO:0000256" key="1">
    <source>
        <dbReference type="SAM" id="MobiDB-lite"/>
    </source>
</evidence>
<reference evidence="2" key="1">
    <citation type="journal article" date="2019" name="bioRxiv">
        <title>The Genome of the Zebra Mussel, Dreissena polymorpha: A Resource for Invasive Species Research.</title>
        <authorList>
            <person name="McCartney M.A."/>
            <person name="Auch B."/>
            <person name="Kono T."/>
            <person name="Mallez S."/>
            <person name="Zhang Y."/>
            <person name="Obille A."/>
            <person name="Becker A."/>
            <person name="Abrahante J.E."/>
            <person name="Garbe J."/>
            <person name="Badalamenti J.P."/>
            <person name="Herman A."/>
            <person name="Mangelson H."/>
            <person name="Liachko I."/>
            <person name="Sullivan S."/>
            <person name="Sone E.D."/>
            <person name="Koren S."/>
            <person name="Silverstein K.A.T."/>
            <person name="Beckman K.B."/>
            <person name="Gohl D.M."/>
        </authorList>
    </citation>
    <scope>NUCLEOTIDE SEQUENCE</scope>
    <source>
        <strain evidence="2">Duluth1</strain>
        <tissue evidence="2">Whole animal</tissue>
    </source>
</reference>
<feature type="compositionally biased region" description="Pro residues" evidence="1">
    <location>
        <begin position="127"/>
        <end position="136"/>
    </location>
</feature>
<organism evidence="2 3">
    <name type="scientific">Dreissena polymorpha</name>
    <name type="common">Zebra mussel</name>
    <name type="synonym">Mytilus polymorpha</name>
    <dbReference type="NCBI Taxonomy" id="45954"/>
    <lineage>
        <taxon>Eukaryota</taxon>
        <taxon>Metazoa</taxon>
        <taxon>Spiralia</taxon>
        <taxon>Lophotrochozoa</taxon>
        <taxon>Mollusca</taxon>
        <taxon>Bivalvia</taxon>
        <taxon>Autobranchia</taxon>
        <taxon>Heteroconchia</taxon>
        <taxon>Euheterodonta</taxon>
        <taxon>Imparidentia</taxon>
        <taxon>Neoheterodontei</taxon>
        <taxon>Myida</taxon>
        <taxon>Dreissenoidea</taxon>
        <taxon>Dreissenidae</taxon>
        <taxon>Dreissena</taxon>
    </lineage>
</organism>
<keyword evidence="3" id="KW-1185">Reference proteome</keyword>
<dbReference type="AlphaFoldDB" id="A0A9D4RTE2"/>
<evidence type="ECO:0000313" key="2">
    <source>
        <dbReference type="EMBL" id="KAH3880334.1"/>
    </source>
</evidence>
<name>A0A9D4RTE2_DREPO</name>
<accession>A0A9D4RTE2</accession>
<proteinExistence type="predicted"/>
<dbReference type="EMBL" id="JAIWYP010000001">
    <property type="protein sequence ID" value="KAH3880334.1"/>
    <property type="molecule type" value="Genomic_DNA"/>
</dbReference>
<dbReference type="Proteomes" id="UP000828390">
    <property type="component" value="Unassembled WGS sequence"/>
</dbReference>
<feature type="compositionally biased region" description="Polar residues" evidence="1">
    <location>
        <begin position="108"/>
        <end position="118"/>
    </location>
</feature>
<sequence length="136" mass="14884">MTMVNIGHGANTIQSIYTHLKHKGSFQRRITRLLTPAVWIGRSQNSPKTPPTGISFHPIGCTSQHQKARPNNICVPNAGSKLCMRVSRRLVTGTALPLFFSFRDNTPKGGSSAATDVPSQPRKYQNPLPPELVPLS</sequence>
<protein>
    <submittedName>
        <fullName evidence="2">Uncharacterized protein</fullName>
    </submittedName>
</protein>
<reference evidence="2" key="2">
    <citation type="submission" date="2020-11" db="EMBL/GenBank/DDBJ databases">
        <authorList>
            <person name="McCartney M.A."/>
            <person name="Auch B."/>
            <person name="Kono T."/>
            <person name="Mallez S."/>
            <person name="Becker A."/>
            <person name="Gohl D.M."/>
            <person name="Silverstein K.A.T."/>
            <person name="Koren S."/>
            <person name="Bechman K.B."/>
            <person name="Herman A."/>
            <person name="Abrahante J.E."/>
            <person name="Garbe J."/>
        </authorList>
    </citation>
    <scope>NUCLEOTIDE SEQUENCE</scope>
    <source>
        <strain evidence="2">Duluth1</strain>
        <tissue evidence="2">Whole animal</tissue>
    </source>
</reference>
<comment type="caution">
    <text evidence="2">The sequence shown here is derived from an EMBL/GenBank/DDBJ whole genome shotgun (WGS) entry which is preliminary data.</text>
</comment>
<gene>
    <name evidence="2" type="ORF">DPMN_004247</name>
</gene>